<dbReference type="Pfam" id="PF12228">
    <property type="entry name" value="DUF3604"/>
    <property type="match status" value="1"/>
</dbReference>
<comment type="caution">
    <text evidence="2">The sequence shown here is derived from an EMBL/GenBank/DDBJ whole genome shotgun (WGS) entry which is preliminary data.</text>
</comment>
<feature type="signal peptide" evidence="1">
    <location>
        <begin position="1"/>
        <end position="22"/>
    </location>
</feature>
<proteinExistence type="predicted"/>
<dbReference type="Proteomes" id="UP000319783">
    <property type="component" value="Unassembled WGS sequence"/>
</dbReference>
<evidence type="ECO:0008006" key="4">
    <source>
        <dbReference type="Google" id="ProtNLM"/>
    </source>
</evidence>
<dbReference type="AlphaFoldDB" id="A0A533QFS6"/>
<dbReference type="EMBL" id="SULG01000001">
    <property type="protein sequence ID" value="TLD43646.1"/>
    <property type="molecule type" value="Genomic_DNA"/>
</dbReference>
<name>A0A533QFS6_9BACT</name>
<dbReference type="InterPro" id="IPR016195">
    <property type="entry name" value="Pol/histidinol_Pase-like"/>
</dbReference>
<dbReference type="SUPFAM" id="SSF89550">
    <property type="entry name" value="PHP domain-like"/>
    <property type="match status" value="1"/>
</dbReference>
<dbReference type="InterPro" id="IPR022028">
    <property type="entry name" value="DUF3604"/>
</dbReference>
<evidence type="ECO:0000313" key="3">
    <source>
        <dbReference type="Proteomes" id="UP000319783"/>
    </source>
</evidence>
<protein>
    <recommendedName>
        <fullName evidence="4">DUF3604 domain-containing protein</fullName>
    </recommendedName>
</protein>
<evidence type="ECO:0000313" key="2">
    <source>
        <dbReference type="EMBL" id="TLD43646.1"/>
    </source>
</evidence>
<sequence length="651" mass="72691">MKVVQLCNVIFTGFLCTGIALAGYAAENVTTDVGTFHKEAAEKAFPKRPYSPYAGRNFPTRPFFGDTHLHTSFSFDAGAFGCRLSPKDAYRLAKGEDIMASSGQHVKLSRPLDFLVVADHSDNMGFFPQLLRGNPNVLADPQGRKWYEMIQNGKGADAAVEMIIAFSQGTFPKALLSFPGTATYRSAWRETINAAEEANDSGRFTAFIGYEWTSNTGGNNLHRNVIFRDSGAKAGLVEPFITMKPYGSDNPRDLWKWMAAYEKKTGGDVLAIAHNGNLSNGRMFPIIESFTGKPIDYEYARNRTRWERLYEATQIKGDGEAHPFLSPNDEFANFERWDKGNLDLSELKKPEMLEFEYARSALKNGLKIEQQLGINPYKFGMIGSTDAHTGLAAIEEENFFGKTSSSEPSSTRANHPFIKTEKATIMGWEQTASGYAAVWATENTRESLFDAMERRETYATTGPRMIVRFFGGWEFDAKDAQTRNPGAIGYTKGVPMGGDLSVAPTDKSPTFLVAALKDPIGANLDRIQIIKGWLDEKGEVHEKIYDVVWSDTNGRKTDTETGKILPVGNTVDIQNATWTNTIGDPELITVWKDPDFNPKHRAFYYARVIEIPTPRWTTYDAKRFGIELSKEAPMTTQERAYTSPIWYTPGK</sequence>
<accession>A0A533QFS6</accession>
<reference evidence="2 3" key="1">
    <citation type="submission" date="2019-04" db="EMBL/GenBank/DDBJ databases">
        <title>Genome of a novel bacterium Candidatus Jettenia ecosi reconstructed from metagenome of an anammox bioreactor.</title>
        <authorList>
            <person name="Mardanov A.V."/>
            <person name="Beletsky A.V."/>
            <person name="Ravin N.V."/>
            <person name="Botchkova E.A."/>
            <person name="Litti Y.V."/>
            <person name="Nozhevnikova A.N."/>
        </authorList>
    </citation>
    <scope>NUCLEOTIDE SEQUENCE [LARGE SCALE GENOMIC DNA]</scope>
    <source>
        <strain evidence="2">J2</strain>
    </source>
</reference>
<organism evidence="2 3">
    <name type="scientific">Candidatus Jettenia ecosi</name>
    <dbReference type="NCBI Taxonomy" id="2494326"/>
    <lineage>
        <taxon>Bacteria</taxon>
        <taxon>Pseudomonadati</taxon>
        <taxon>Planctomycetota</taxon>
        <taxon>Candidatus Brocadiia</taxon>
        <taxon>Candidatus Brocadiales</taxon>
        <taxon>Candidatus Brocadiaceae</taxon>
        <taxon>Candidatus Jettenia</taxon>
    </lineage>
</organism>
<keyword evidence="1" id="KW-0732">Signal</keyword>
<gene>
    <name evidence="2" type="ORF">JETT_0077</name>
</gene>
<dbReference type="Gene3D" id="3.20.20.140">
    <property type="entry name" value="Metal-dependent hydrolases"/>
    <property type="match status" value="1"/>
</dbReference>
<evidence type="ECO:0000256" key="1">
    <source>
        <dbReference type="SAM" id="SignalP"/>
    </source>
</evidence>
<feature type="chain" id="PRO_5021762768" description="DUF3604 domain-containing protein" evidence="1">
    <location>
        <begin position="23"/>
        <end position="651"/>
    </location>
</feature>